<comment type="similarity">
    <text evidence="5">Belongs to the metallo-dependent hydrolases superfamily. Adenosine and AMP deaminases family. Adenine deaminase type 2 subfamily.</text>
</comment>
<name>A0A1U7I4N6_9CYAN</name>
<dbReference type="GO" id="GO:0006146">
    <property type="term" value="P:adenine catabolic process"/>
    <property type="evidence" value="ECO:0007669"/>
    <property type="project" value="UniProtKB-UniRule"/>
</dbReference>
<dbReference type="NCBIfam" id="TIGR01430">
    <property type="entry name" value="aden_deam"/>
    <property type="match status" value="1"/>
</dbReference>
<feature type="binding site" evidence="5">
    <location>
        <position position="16"/>
    </location>
    <ligand>
        <name>Zn(2+)</name>
        <dbReference type="ChEBI" id="CHEBI:29105"/>
        <note>catalytic</note>
    </ligand>
</feature>
<dbReference type="EC" id="3.5.4.2" evidence="5"/>
<feature type="binding site" evidence="5">
    <location>
        <position position="276"/>
    </location>
    <ligand>
        <name>substrate</name>
    </ligand>
</feature>
<keyword evidence="2 5" id="KW-0378">Hydrolase</keyword>
<feature type="domain" description="Adenosine deaminase" evidence="6">
    <location>
        <begin position="9"/>
        <end position="328"/>
    </location>
</feature>
<sequence>METFFSDIPKAELHIHIEGSLEPELMFEIADRNKIKLPFNSVEEAKKAYNFENLQSFLDIYYAGANVLRHEADFYQLTWNYLQKAVSQNVLHTEIFFDPQTHTDRGIPFEIVINGIRRALEDGKEKLGISSKLILCFLRHLSAESAMATLQSALPYKNAIAAVGLDSSELGNPPSKFQTVFDKAREEGFLTVAHAGEEGTAEYIWEAIELLKVSRIDHGVRCIQDPNLVKYLAVEQIPLTVCPLSNVKLRVFNSMAEHNLKQLLDLGLCVTVNSDDPAYFGGYIAENFIASKTALNLDKKDIYQLAKNSFLASFLSLEEKQHFIENLDSFMLSYSRY</sequence>
<proteinExistence type="inferred from homology"/>
<keyword evidence="3 5" id="KW-0862">Zinc</keyword>
<dbReference type="InterPro" id="IPR006330">
    <property type="entry name" value="Ado/ade_deaminase"/>
</dbReference>
<evidence type="ECO:0000256" key="5">
    <source>
        <dbReference type="HAMAP-Rule" id="MF_01962"/>
    </source>
</evidence>
<comment type="caution">
    <text evidence="7">The sequence shown here is derived from an EMBL/GenBank/DDBJ whole genome shotgun (WGS) entry which is preliminary data.</text>
</comment>
<feature type="binding site" evidence="5">
    <location>
        <position position="275"/>
    </location>
    <ligand>
        <name>Zn(2+)</name>
        <dbReference type="ChEBI" id="CHEBI:29105"/>
        <note>catalytic</note>
    </ligand>
</feature>
<dbReference type="OrthoDB" id="9779574at2"/>
<dbReference type="Gene3D" id="3.20.20.140">
    <property type="entry name" value="Metal-dependent hydrolases"/>
    <property type="match status" value="1"/>
</dbReference>
<comment type="catalytic activity">
    <reaction evidence="5">
        <text>adenine + H2O + H(+) = hypoxanthine + NH4(+)</text>
        <dbReference type="Rhea" id="RHEA:23688"/>
        <dbReference type="ChEBI" id="CHEBI:15377"/>
        <dbReference type="ChEBI" id="CHEBI:15378"/>
        <dbReference type="ChEBI" id="CHEBI:16708"/>
        <dbReference type="ChEBI" id="CHEBI:17368"/>
        <dbReference type="ChEBI" id="CHEBI:28938"/>
        <dbReference type="EC" id="3.5.4.2"/>
    </reaction>
</comment>
<gene>
    <name evidence="7" type="ORF">NIES2119_29410</name>
</gene>
<dbReference type="NCBIfam" id="NF006850">
    <property type="entry name" value="PRK09358.1-6"/>
    <property type="match status" value="1"/>
</dbReference>
<dbReference type="FunFam" id="3.20.20.140:FF:000039">
    <property type="entry name" value="Adenine deaminase"/>
    <property type="match status" value="1"/>
</dbReference>
<dbReference type="CDD" id="cd01320">
    <property type="entry name" value="ADA"/>
    <property type="match status" value="1"/>
</dbReference>
<evidence type="ECO:0000256" key="2">
    <source>
        <dbReference type="ARBA" id="ARBA00022801"/>
    </source>
</evidence>
<feature type="active site" description="Proton donor" evidence="5">
    <location>
        <position position="197"/>
    </location>
</feature>
<accession>A0A1U7I4N6</accession>
<dbReference type="HAMAP" id="MF_01962">
    <property type="entry name" value="Adenine_deaminase"/>
    <property type="match status" value="1"/>
</dbReference>
<dbReference type="STRING" id="454136.NIES2119_29410"/>
<dbReference type="GO" id="GO:0000034">
    <property type="term" value="F:adenine deaminase activity"/>
    <property type="evidence" value="ECO:0007669"/>
    <property type="project" value="UniProtKB-UniRule"/>
</dbReference>
<dbReference type="EMBL" id="MRCE01000053">
    <property type="protein sequence ID" value="OKH31203.1"/>
    <property type="molecule type" value="Genomic_DNA"/>
</dbReference>
<protein>
    <recommendedName>
        <fullName evidence="5">Adenine deaminase</fullName>
        <shortName evidence="5">ADE</shortName>
        <ecNumber evidence="5">3.5.4.2</ecNumber>
    </recommendedName>
    <alternativeName>
        <fullName evidence="5">Adenine aminohydrolase</fullName>
        <shortName evidence="5">AAH</shortName>
    </alternativeName>
</protein>
<dbReference type="InterPro" id="IPR032466">
    <property type="entry name" value="Metal_Hydrolase"/>
</dbReference>
<evidence type="ECO:0000256" key="1">
    <source>
        <dbReference type="ARBA" id="ARBA00022723"/>
    </source>
</evidence>
<evidence type="ECO:0000256" key="4">
    <source>
        <dbReference type="ARBA" id="ARBA00023080"/>
    </source>
</evidence>
<comment type="function">
    <text evidence="5">Catalyzes the hydrolytic deamination of adenine to hypoxanthine. Plays an important role in the purine salvage pathway and in nitrogen catabolism.</text>
</comment>
<comment type="cofactor">
    <cofactor evidence="5">
        <name>Zn(2+)</name>
        <dbReference type="ChEBI" id="CHEBI:29105"/>
    </cofactor>
    <text evidence="5">Binds 1 zinc ion per subunit.</text>
</comment>
<dbReference type="InterPro" id="IPR001365">
    <property type="entry name" value="A_deaminase_dom"/>
</dbReference>
<organism evidence="7 8">
    <name type="scientific">[Phormidium ambiguum] IAM M-71</name>
    <dbReference type="NCBI Taxonomy" id="454136"/>
    <lineage>
        <taxon>Bacteria</taxon>
        <taxon>Bacillati</taxon>
        <taxon>Cyanobacteriota</taxon>
        <taxon>Cyanophyceae</taxon>
        <taxon>Oscillatoriophycideae</taxon>
        <taxon>Aerosakkonematales</taxon>
        <taxon>Aerosakkonemataceae</taxon>
        <taxon>Floridanema</taxon>
    </lineage>
</organism>
<evidence type="ECO:0000259" key="6">
    <source>
        <dbReference type="Pfam" id="PF00962"/>
    </source>
</evidence>
<evidence type="ECO:0000313" key="7">
    <source>
        <dbReference type="EMBL" id="OKH31203.1"/>
    </source>
</evidence>
<keyword evidence="1 5" id="KW-0479">Metal-binding</keyword>
<dbReference type="PANTHER" id="PTHR43114:SF6">
    <property type="entry name" value="ADENINE DEAMINASE"/>
    <property type="match status" value="1"/>
</dbReference>
<dbReference type="GO" id="GO:0009117">
    <property type="term" value="P:nucleotide metabolic process"/>
    <property type="evidence" value="ECO:0007669"/>
    <property type="project" value="UniProtKB-KW"/>
</dbReference>
<dbReference type="GO" id="GO:0008270">
    <property type="term" value="F:zinc ion binding"/>
    <property type="evidence" value="ECO:0007669"/>
    <property type="project" value="UniProtKB-UniRule"/>
</dbReference>
<dbReference type="RefSeq" id="WP_073597041.1">
    <property type="nucleotide sequence ID" value="NZ_MRCE01000053.1"/>
</dbReference>
<keyword evidence="4 5" id="KW-0546">Nucleotide metabolism</keyword>
<dbReference type="Proteomes" id="UP000185860">
    <property type="component" value="Unassembled WGS sequence"/>
</dbReference>
<feature type="site" description="Important for catalytic activity" evidence="5">
    <location>
        <position position="218"/>
    </location>
</feature>
<dbReference type="GO" id="GO:0005829">
    <property type="term" value="C:cytosol"/>
    <property type="evidence" value="ECO:0007669"/>
    <property type="project" value="TreeGrafter"/>
</dbReference>
<evidence type="ECO:0000313" key="8">
    <source>
        <dbReference type="Proteomes" id="UP000185860"/>
    </source>
</evidence>
<dbReference type="AlphaFoldDB" id="A0A1U7I4N6"/>
<dbReference type="SUPFAM" id="SSF51556">
    <property type="entry name" value="Metallo-dependent hydrolases"/>
    <property type="match status" value="1"/>
</dbReference>
<reference evidence="7 8" key="1">
    <citation type="submission" date="2016-11" db="EMBL/GenBank/DDBJ databases">
        <title>Draft Genome Sequences of Nine Cyanobacterial Strains from Diverse Habitats.</title>
        <authorList>
            <person name="Zhu T."/>
            <person name="Hou S."/>
            <person name="Lu X."/>
            <person name="Hess W.R."/>
        </authorList>
    </citation>
    <scope>NUCLEOTIDE SEQUENCE [LARGE SCALE GENOMIC DNA]</scope>
    <source>
        <strain evidence="7 8">IAM M-71</strain>
    </source>
</reference>
<evidence type="ECO:0000256" key="3">
    <source>
        <dbReference type="ARBA" id="ARBA00022833"/>
    </source>
</evidence>
<feature type="binding site" evidence="5">
    <location>
        <position position="14"/>
    </location>
    <ligand>
        <name>Zn(2+)</name>
        <dbReference type="ChEBI" id="CHEBI:29105"/>
        <note>catalytic</note>
    </ligand>
</feature>
<dbReference type="GO" id="GO:0043103">
    <property type="term" value="P:hypoxanthine salvage"/>
    <property type="evidence" value="ECO:0007669"/>
    <property type="project" value="UniProtKB-UniRule"/>
</dbReference>
<dbReference type="PANTHER" id="PTHR43114">
    <property type="entry name" value="ADENINE DEAMINASE"/>
    <property type="match status" value="1"/>
</dbReference>
<dbReference type="Pfam" id="PF00962">
    <property type="entry name" value="A_deaminase"/>
    <property type="match status" value="1"/>
</dbReference>
<dbReference type="InterPro" id="IPR028892">
    <property type="entry name" value="ADE"/>
</dbReference>
<feature type="binding site" evidence="5">
    <location>
        <position position="194"/>
    </location>
    <ligand>
        <name>Zn(2+)</name>
        <dbReference type="ChEBI" id="CHEBI:29105"/>
        <note>catalytic</note>
    </ligand>
</feature>